<gene>
    <name evidence="1" type="ordered locus">Sinac_1449</name>
</gene>
<dbReference type="STRING" id="886293.Sinac_1449"/>
<name>L0DAY3_SINAD</name>
<keyword evidence="2" id="KW-1185">Reference proteome</keyword>
<dbReference type="KEGG" id="saci:Sinac_1449"/>
<organism evidence="1 2">
    <name type="scientific">Singulisphaera acidiphila (strain ATCC BAA-1392 / DSM 18658 / VKM B-2454 / MOB10)</name>
    <dbReference type="NCBI Taxonomy" id="886293"/>
    <lineage>
        <taxon>Bacteria</taxon>
        <taxon>Pseudomonadati</taxon>
        <taxon>Planctomycetota</taxon>
        <taxon>Planctomycetia</taxon>
        <taxon>Isosphaerales</taxon>
        <taxon>Isosphaeraceae</taxon>
        <taxon>Singulisphaera</taxon>
    </lineage>
</organism>
<proteinExistence type="predicted"/>
<dbReference type="HOGENOM" id="CLU_2828890_0_0_0"/>
<dbReference type="EMBL" id="CP003364">
    <property type="protein sequence ID" value="AGA25831.1"/>
    <property type="molecule type" value="Genomic_DNA"/>
</dbReference>
<evidence type="ECO:0000313" key="1">
    <source>
        <dbReference type="EMBL" id="AGA25831.1"/>
    </source>
</evidence>
<reference evidence="1 2" key="1">
    <citation type="submission" date="2012-02" db="EMBL/GenBank/DDBJ databases">
        <title>Complete sequence of chromosome of Singulisphaera acidiphila DSM 18658.</title>
        <authorList>
            <consortium name="US DOE Joint Genome Institute (JGI-PGF)"/>
            <person name="Lucas S."/>
            <person name="Copeland A."/>
            <person name="Lapidus A."/>
            <person name="Glavina del Rio T."/>
            <person name="Dalin E."/>
            <person name="Tice H."/>
            <person name="Bruce D."/>
            <person name="Goodwin L."/>
            <person name="Pitluck S."/>
            <person name="Peters L."/>
            <person name="Ovchinnikova G."/>
            <person name="Chertkov O."/>
            <person name="Kyrpides N."/>
            <person name="Mavromatis K."/>
            <person name="Ivanova N."/>
            <person name="Brettin T."/>
            <person name="Detter J.C."/>
            <person name="Han C."/>
            <person name="Larimer F."/>
            <person name="Land M."/>
            <person name="Hauser L."/>
            <person name="Markowitz V."/>
            <person name="Cheng J.-F."/>
            <person name="Hugenholtz P."/>
            <person name="Woyke T."/>
            <person name="Wu D."/>
            <person name="Tindall B."/>
            <person name="Pomrenke H."/>
            <person name="Brambilla E."/>
            <person name="Klenk H.-P."/>
            <person name="Eisen J.A."/>
        </authorList>
    </citation>
    <scope>NUCLEOTIDE SEQUENCE [LARGE SCALE GENOMIC DNA]</scope>
    <source>
        <strain evidence="2">ATCC BAA-1392 / DSM 18658 / VKM B-2454 / MOB10</strain>
    </source>
</reference>
<protein>
    <submittedName>
        <fullName evidence="1">Uncharacterized protein</fullName>
    </submittedName>
</protein>
<accession>L0DAY3</accession>
<dbReference type="AlphaFoldDB" id="L0DAY3"/>
<evidence type="ECO:0000313" key="2">
    <source>
        <dbReference type="Proteomes" id="UP000010798"/>
    </source>
</evidence>
<sequence>MDAEKKPCISLAIAPHRGRACTWRRASEPDKLNLRRTPFPLLYLEHETIPTDVRLDLFDVSADLAE</sequence>
<dbReference type="Proteomes" id="UP000010798">
    <property type="component" value="Chromosome"/>
</dbReference>